<dbReference type="SUPFAM" id="SSF51338">
    <property type="entry name" value="Composite domain of metallo-dependent hydrolases"/>
    <property type="match status" value="1"/>
</dbReference>
<dbReference type="OrthoDB" id="3189065at2"/>
<dbReference type="GO" id="GO:0016810">
    <property type="term" value="F:hydrolase activity, acting on carbon-nitrogen (but not peptide) bonds"/>
    <property type="evidence" value="ECO:0007669"/>
    <property type="project" value="InterPro"/>
</dbReference>
<protein>
    <submittedName>
        <fullName evidence="2">Imidazolonepropionase-like amidohydrolase</fullName>
    </submittedName>
</protein>
<dbReference type="Gene3D" id="3.20.20.140">
    <property type="entry name" value="Metal-dependent hydrolases"/>
    <property type="match status" value="1"/>
</dbReference>
<organism evidence="2 3">
    <name type="scientific">Bogoriella caseilytica</name>
    <dbReference type="NCBI Taxonomy" id="56055"/>
    <lineage>
        <taxon>Bacteria</taxon>
        <taxon>Bacillati</taxon>
        <taxon>Actinomycetota</taxon>
        <taxon>Actinomycetes</taxon>
        <taxon>Micrococcales</taxon>
        <taxon>Bogoriellaceae</taxon>
        <taxon>Bogoriella</taxon>
    </lineage>
</organism>
<dbReference type="InterPro" id="IPR051781">
    <property type="entry name" value="Metallo-dep_Hydrolase"/>
</dbReference>
<proteinExistence type="predicted"/>
<evidence type="ECO:0000259" key="1">
    <source>
        <dbReference type="Pfam" id="PF01979"/>
    </source>
</evidence>
<dbReference type="Pfam" id="PF01979">
    <property type="entry name" value="Amidohydro_1"/>
    <property type="match status" value="1"/>
</dbReference>
<keyword evidence="3" id="KW-1185">Reference proteome</keyword>
<keyword evidence="2" id="KW-0378">Hydrolase</keyword>
<feature type="domain" description="Amidohydrolase-related" evidence="1">
    <location>
        <begin position="64"/>
        <end position="391"/>
    </location>
</feature>
<dbReference type="Proteomes" id="UP000280668">
    <property type="component" value="Unassembled WGS sequence"/>
</dbReference>
<dbReference type="InterPro" id="IPR011059">
    <property type="entry name" value="Metal-dep_hydrolase_composite"/>
</dbReference>
<dbReference type="PANTHER" id="PTHR43135">
    <property type="entry name" value="ALPHA-D-RIBOSE 1-METHYLPHOSPHONATE 5-TRIPHOSPHATE DIPHOSPHATASE"/>
    <property type="match status" value="1"/>
</dbReference>
<sequence>MTRLRITGATLVAAPGRAPQGSVSLISRGGRIVSIGPEDPSADEGSHLRTGEPGEQVLDVGGRVVIAGYWNSHVHLTERVWAHAGSAPAQQLQPELDDMFLARGFTTAVDLGSDPRSTGALRRRIEQEELAGPRLLIAGMGLYPPRGLPFYVRQDLPWYLCPLLPQPRTGAGARRALRRSHRHGAEVAKLFTGSYVELDRITPMPLPVARAAVQQAHRQGRLVFAHPSNLEGTRVALEAGVDILAHVPDSPEGTAPLLREAAEQGCSLVPTLDMFAQTGSRDPAYLGGIYDGLKVFVEAGGRVLFGTDVGYLPDRDIRGELEALATCGLDVEQVLAMLTTAPASVFSDVPGVGSSTVAEGEAADLVVLDHRELTHPGQLADVHTTIRGGQVLWSAR</sequence>
<dbReference type="InterPro" id="IPR006680">
    <property type="entry name" value="Amidohydro-rel"/>
</dbReference>
<dbReference type="InterPro" id="IPR032466">
    <property type="entry name" value="Metal_Hydrolase"/>
</dbReference>
<dbReference type="RefSeq" id="WP_123303341.1">
    <property type="nucleotide sequence ID" value="NZ_RKHK01000001.1"/>
</dbReference>
<evidence type="ECO:0000313" key="3">
    <source>
        <dbReference type="Proteomes" id="UP000280668"/>
    </source>
</evidence>
<reference evidence="2 3" key="1">
    <citation type="submission" date="2018-11" db="EMBL/GenBank/DDBJ databases">
        <title>Sequencing the genomes of 1000 actinobacteria strains.</title>
        <authorList>
            <person name="Klenk H.-P."/>
        </authorList>
    </citation>
    <scope>NUCLEOTIDE SEQUENCE [LARGE SCALE GENOMIC DNA]</scope>
    <source>
        <strain evidence="2 3">DSM 11294</strain>
    </source>
</reference>
<dbReference type="AlphaFoldDB" id="A0A3N2BC50"/>
<name>A0A3N2BC50_9MICO</name>
<dbReference type="PANTHER" id="PTHR43135:SF3">
    <property type="entry name" value="ALPHA-D-RIBOSE 1-METHYLPHOSPHONATE 5-TRIPHOSPHATE DIPHOSPHATASE"/>
    <property type="match status" value="1"/>
</dbReference>
<evidence type="ECO:0000313" key="2">
    <source>
        <dbReference type="EMBL" id="ROR72829.1"/>
    </source>
</evidence>
<dbReference type="Gene3D" id="2.30.40.10">
    <property type="entry name" value="Urease, subunit C, domain 1"/>
    <property type="match status" value="1"/>
</dbReference>
<accession>A0A3N2BC50</accession>
<dbReference type="SUPFAM" id="SSF51556">
    <property type="entry name" value="Metallo-dependent hydrolases"/>
    <property type="match status" value="1"/>
</dbReference>
<comment type="caution">
    <text evidence="2">The sequence shown here is derived from an EMBL/GenBank/DDBJ whole genome shotgun (WGS) entry which is preliminary data.</text>
</comment>
<gene>
    <name evidence="2" type="ORF">EDD31_1189</name>
</gene>
<dbReference type="EMBL" id="RKHK01000001">
    <property type="protein sequence ID" value="ROR72829.1"/>
    <property type="molecule type" value="Genomic_DNA"/>
</dbReference>